<feature type="transmembrane region" description="Helical" evidence="4">
    <location>
        <begin position="325"/>
        <end position="345"/>
    </location>
</feature>
<dbReference type="PROSITE" id="PS51304">
    <property type="entry name" value="GALECTIN"/>
    <property type="match status" value="1"/>
</dbReference>
<evidence type="ECO:0000256" key="4">
    <source>
        <dbReference type="SAM" id="Phobius"/>
    </source>
</evidence>
<dbReference type="SUPFAM" id="SSF49899">
    <property type="entry name" value="Concanavalin A-like lectins/glucanases"/>
    <property type="match status" value="1"/>
</dbReference>
<gene>
    <name evidence="7" type="primary">GALE5</name>
    <name evidence="7" type="ORF">DERF_008279</name>
    <name evidence="6" type="ORF">HUG17_2446</name>
</gene>
<dbReference type="EMBL" id="SDOV01000007">
    <property type="protein sequence ID" value="KAH7638413.1"/>
    <property type="molecule type" value="Genomic_DNA"/>
</dbReference>
<dbReference type="Proteomes" id="UP000828236">
    <property type="component" value="Unassembled WGS sequence"/>
</dbReference>
<dbReference type="PANTHER" id="PTHR11346:SF176">
    <property type="entry name" value="32 KDA BETA-GALACTOSIDE-BINDING LECTIN LEC-3"/>
    <property type="match status" value="1"/>
</dbReference>
<keyword evidence="4" id="KW-1133">Transmembrane helix</keyword>
<comment type="caution">
    <text evidence="7">The sequence shown here is derived from an EMBL/GenBank/DDBJ whole genome shotgun (WGS) entry which is preliminary data.</text>
</comment>
<reference evidence="7" key="4">
    <citation type="journal article" date="2022" name="Res Sq">
        <title>Comparative Genomics Reveals Insights into the Divergent Evolution of Astigmatic Mites and Household Pest Adaptations.</title>
        <authorList>
            <person name="Xiong Q."/>
            <person name="Wan A.T.-Y."/>
            <person name="Liu X.-Y."/>
            <person name="Fung C.S.-H."/>
            <person name="Xiao X."/>
            <person name="Malainual N."/>
            <person name="Hou J."/>
            <person name="Wang L."/>
            <person name="Wang M."/>
            <person name="Yang K."/>
            <person name="Cui Y."/>
            <person name="Leung E."/>
            <person name="Nong W."/>
            <person name="Shin S.-K."/>
            <person name="Au S."/>
            <person name="Jeong K.Y."/>
            <person name="Chew F.T."/>
            <person name="Hui J."/>
            <person name="Leung T.F."/>
            <person name="Tungtrongchitr A."/>
            <person name="Zhong N."/>
            <person name="Liu Z."/>
            <person name="Tsui S."/>
        </authorList>
    </citation>
    <scope>NUCLEOTIDE SEQUENCE</scope>
    <source>
        <strain evidence="7">Derf</strain>
        <tissue evidence="7">Whole organism</tissue>
    </source>
</reference>
<name>A0A922I0N7_DERFA</name>
<keyword evidence="4" id="KW-0472">Membrane</keyword>
<evidence type="ECO:0000313" key="8">
    <source>
        <dbReference type="Proteomes" id="UP000790347"/>
    </source>
</evidence>
<reference evidence="7" key="1">
    <citation type="submission" date="2013-05" db="EMBL/GenBank/DDBJ databases">
        <authorList>
            <person name="Yim A.K.Y."/>
            <person name="Chan T.F."/>
            <person name="Ji K.M."/>
            <person name="Liu X.Y."/>
            <person name="Zhou J.W."/>
            <person name="Li R.Q."/>
            <person name="Yang K.Y."/>
            <person name="Li J."/>
            <person name="Li M."/>
            <person name="Law P.T.W."/>
            <person name="Wu Y.L."/>
            <person name="Cai Z.L."/>
            <person name="Qin H."/>
            <person name="Bao Y."/>
            <person name="Leung R.K.K."/>
            <person name="Ng P.K.S."/>
            <person name="Zou J."/>
            <person name="Zhong X.J."/>
            <person name="Ran P.X."/>
            <person name="Zhong N.S."/>
            <person name="Liu Z.G."/>
            <person name="Tsui S.K.W."/>
        </authorList>
    </citation>
    <scope>NUCLEOTIDE SEQUENCE</scope>
    <source>
        <strain evidence="7">Derf</strain>
        <tissue evidence="7">Whole organism</tissue>
    </source>
</reference>
<evidence type="ECO:0000256" key="1">
    <source>
        <dbReference type="ARBA" id="ARBA00022734"/>
    </source>
</evidence>
<evidence type="ECO:0000313" key="6">
    <source>
        <dbReference type="EMBL" id="KAH7638413.1"/>
    </source>
</evidence>
<evidence type="ECO:0000256" key="2">
    <source>
        <dbReference type="RuleBase" id="RU102079"/>
    </source>
</evidence>
<dbReference type="SMART" id="SM00276">
    <property type="entry name" value="GLECT"/>
    <property type="match status" value="1"/>
</dbReference>
<reference evidence="6" key="3">
    <citation type="journal article" date="2021" name="World Allergy Organ. J.">
        <title>Chromosome-level assembly of Dermatophagoides farinae genome and transcriptome reveals two novel allergens Der f 37 and Der f 39.</title>
        <authorList>
            <person name="Chen J."/>
            <person name="Cai Z."/>
            <person name="Fan D."/>
            <person name="Hu J."/>
            <person name="Hou Y."/>
            <person name="He Y."/>
            <person name="Zhang Z."/>
            <person name="Zhao Z."/>
            <person name="Gao P."/>
            <person name="Hu W."/>
            <person name="Sun J."/>
            <person name="Li J."/>
            <person name="Ji K."/>
        </authorList>
    </citation>
    <scope>NUCLEOTIDE SEQUENCE</scope>
    <source>
        <strain evidence="6">JKM2019</strain>
    </source>
</reference>
<dbReference type="CDD" id="cd00070">
    <property type="entry name" value="GLECT"/>
    <property type="match status" value="1"/>
</dbReference>
<dbReference type="GO" id="GO:0030246">
    <property type="term" value="F:carbohydrate binding"/>
    <property type="evidence" value="ECO:0007669"/>
    <property type="project" value="UniProtKB-UniRule"/>
</dbReference>
<feature type="region of interest" description="Disordered" evidence="3">
    <location>
        <begin position="354"/>
        <end position="377"/>
    </location>
</feature>
<dbReference type="Pfam" id="PF00337">
    <property type="entry name" value="Gal-bind_lectin"/>
    <property type="match status" value="1"/>
</dbReference>
<accession>A0A922I0N7</accession>
<dbReference type="PANTHER" id="PTHR11346">
    <property type="entry name" value="GALECTIN"/>
    <property type="match status" value="1"/>
</dbReference>
<dbReference type="InterPro" id="IPR044156">
    <property type="entry name" value="Galectin-like"/>
</dbReference>
<proteinExistence type="predicted"/>
<feature type="domain" description="Galectin" evidence="5">
    <location>
        <begin position="10"/>
        <end position="143"/>
    </location>
</feature>
<dbReference type="Gene3D" id="2.60.120.200">
    <property type="match status" value="1"/>
</dbReference>
<sequence>MHLDYPNVPYCGPTSAQLQPGAIIRAKGHSQPGSDYMAISLQCGPSTNFSDDVALYLSLAFNPPPRVIRNSLIAGQWGPEESFGGFPTAPGAPFEIMIMVEPSEYRIAINGQHFTEYRHRIPFERITHVSLTGDARIDSFSIWYSQSGPSGPGLYPNIPSELGAPPPYISNPGFNSNIGGLPPYPAQDHHIPYSTSTTPYPPLQPDQYGPGPAYAPQPPMPGNPQAPYYPNQPYPTGSGTYPPPPTPSHDQKSPSKSGGIGNMLGGALTGVAGGIAANAIGKKIFGKHHHSMVPGIASGVAGNILSGGGGGHHGHHKHKHKKSSAIPIAGIAAGAGAAALGATLLGKAFKHKHKGSWSHKGWGGHRGSSSSSSSEEE</sequence>
<feature type="region of interest" description="Disordered" evidence="3">
    <location>
        <begin position="179"/>
        <end position="261"/>
    </location>
</feature>
<reference evidence="6" key="2">
    <citation type="submission" date="2020-06" db="EMBL/GenBank/DDBJ databases">
        <authorList>
            <person name="Ji K."/>
            <person name="Li J."/>
        </authorList>
    </citation>
    <scope>NUCLEOTIDE SEQUENCE</scope>
    <source>
        <strain evidence="6">JKM2019</strain>
        <tissue evidence="6">Whole body</tissue>
    </source>
</reference>
<feature type="compositionally biased region" description="Low complexity" evidence="3">
    <location>
        <begin position="225"/>
        <end position="240"/>
    </location>
</feature>
<evidence type="ECO:0000313" key="7">
    <source>
        <dbReference type="EMBL" id="KAH9517623.1"/>
    </source>
</evidence>
<keyword evidence="4" id="KW-0812">Transmembrane</keyword>
<dbReference type="InterPro" id="IPR013320">
    <property type="entry name" value="ConA-like_dom_sf"/>
</dbReference>
<dbReference type="Proteomes" id="UP000790347">
    <property type="component" value="Unassembled WGS sequence"/>
</dbReference>
<protein>
    <recommendedName>
        <fullName evidence="2">Galectin</fullName>
    </recommendedName>
</protein>
<evidence type="ECO:0000256" key="3">
    <source>
        <dbReference type="SAM" id="MobiDB-lite"/>
    </source>
</evidence>
<dbReference type="EMBL" id="ASGP02000003">
    <property type="protein sequence ID" value="KAH9517623.1"/>
    <property type="molecule type" value="Genomic_DNA"/>
</dbReference>
<dbReference type="SMART" id="SM00908">
    <property type="entry name" value="Gal-bind_lectin"/>
    <property type="match status" value="1"/>
</dbReference>
<keyword evidence="8" id="KW-1185">Reference proteome</keyword>
<dbReference type="InterPro" id="IPR001079">
    <property type="entry name" value="Galectin_CRD"/>
</dbReference>
<dbReference type="GO" id="GO:0016936">
    <property type="term" value="F:galactoside binding"/>
    <property type="evidence" value="ECO:0007669"/>
    <property type="project" value="TreeGrafter"/>
</dbReference>
<feature type="compositionally biased region" description="Low complexity" evidence="3">
    <location>
        <begin position="367"/>
        <end position="377"/>
    </location>
</feature>
<dbReference type="AlphaFoldDB" id="A0A922I0N7"/>
<feature type="compositionally biased region" description="Pro residues" evidence="3">
    <location>
        <begin position="213"/>
        <end position="224"/>
    </location>
</feature>
<dbReference type="OrthoDB" id="6251307at2759"/>
<keyword evidence="1 2" id="KW-0430">Lectin</keyword>
<organism evidence="7 8">
    <name type="scientific">Dermatophagoides farinae</name>
    <name type="common">American house dust mite</name>
    <dbReference type="NCBI Taxonomy" id="6954"/>
    <lineage>
        <taxon>Eukaryota</taxon>
        <taxon>Metazoa</taxon>
        <taxon>Ecdysozoa</taxon>
        <taxon>Arthropoda</taxon>
        <taxon>Chelicerata</taxon>
        <taxon>Arachnida</taxon>
        <taxon>Acari</taxon>
        <taxon>Acariformes</taxon>
        <taxon>Sarcoptiformes</taxon>
        <taxon>Astigmata</taxon>
        <taxon>Psoroptidia</taxon>
        <taxon>Analgoidea</taxon>
        <taxon>Pyroglyphidae</taxon>
        <taxon>Dermatophagoidinae</taxon>
        <taxon>Dermatophagoides</taxon>
    </lineage>
</organism>
<evidence type="ECO:0000259" key="5">
    <source>
        <dbReference type="PROSITE" id="PS51304"/>
    </source>
</evidence>